<evidence type="ECO:0000256" key="9">
    <source>
        <dbReference type="HAMAP-Rule" id="MF_01057"/>
    </source>
</evidence>
<evidence type="ECO:0000256" key="10">
    <source>
        <dbReference type="SAM" id="MobiDB-lite"/>
    </source>
</evidence>
<dbReference type="NCBIfam" id="TIGR00091">
    <property type="entry name" value="tRNA (guanosine(46)-N7)-methyltransferase TrmB"/>
    <property type="match status" value="1"/>
</dbReference>
<dbReference type="InterPro" id="IPR029063">
    <property type="entry name" value="SAM-dependent_MTases_sf"/>
</dbReference>
<dbReference type="HAMAP" id="MF_01057">
    <property type="entry name" value="tRNA_methyltr_TrmB"/>
    <property type="match status" value="1"/>
</dbReference>
<dbReference type="FunFam" id="3.40.50.150:FF:000035">
    <property type="entry name" value="tRNA (guanine-N(7)-)-methyltransferase"/>
    <property type="match status" value="1"/>
</dbReference>
<feature type="binding site" evidence="9">
    <location>
        <begin position="256"/>
        <end position="259"/>
    </location>
    <ligand>
        <name>substrate</name>
    </ligand>
</feature>
<proteinExistence type="inferred from homology"/>
<evidence type="ECO:0000313" key="11">
    <source>
        <dbReference type="EMBL" id="AMG38511.2"/>
    </source>
</evidence>
<evidence type="ECO:0000256" key="7">
    <source>
        <dbReference type="ARBA" id="ARBA00060552"/>
    </source>
</evidence>
<feature type="binding site" evidence="9">
    <location>
        <position position="221"/>
    </location>
    <ligand>
        <name>substrate</name>
    </ligand>
</feature>
<dbReference type="Proteomes" id="UP000060602">
    <property type="component" value="Chromosome"/>
</dbReference>
<dbReference type="InterPro" id="IPR003358">
    <property type="entry name" value="tRNA_(Gua-N-7)_MeTrfase_Trmb"/>
</dbReference>
<protein>
    <recommendedName>
        <fullName evidence="9">tRNA (guanine-N(7)-)-methyltransferase</fullName>
        <ecNumber evidence="9">2.1.1.33</ecNumber>
    </recommendedName>
    <alternativeName>
        <fullName evidence="9">tRNA (guanine(46)-N(7))-methyltransferase</fullName>
    </alternativeName>
    <alternativeName>
        <fullName evidence="9">tRNA(m7G46)-methyltransferase</fullName>
    </alternativeName>
</protein>
<keyword evidence="6 9" id="KW-0819">tRNA processing</keyword>
<dbReference type="SUPFAM" id="SSF53335">
    <property type="entry name" value="S-adenosyl-L-methionine-dependent methyltransferases"/>
    <property type="match status" value="1"/>
</dbReference>
<comment type="pathway">
    <text evidence="7 9">tRNA modification; N(7)-methylguanine-tRNA biosynthesis.</text>
</comment>
<dbReference type="PROSITE" id="PS51625">
    <property type="entry name" value="SAM_MT_TRMB"/>
    <property type="match status" value="1"/>
</dbReference>
<evidence type="ECO:0000256" key="8">
    <source>
        <dbReference type="ARBA" id="ARBA00060767"/>
    </source>
</evidence>
<feature type="binding site" evidence="9">
    <location>
        <position position="135"/>
    </location>
    <ligand>
        <name>S-adenosyl-L-methionine</name>
        <dbReference type="ChEBI" id="CHEBI:59789"/>
    </ligand>
</feature>
<organism evidence="11 12">
    <name type="scientific">Alcaligenes xylosoxydans xylosoxydans</name>
    <name type="common">Achromobacter xylosoxidans</name>
    <dbReference type="NCBI Taxonomy" id="85698"/>
    <lineage>
        <taxon>Bacteria</taxon>
        <taxon>Pseudomonadati</taxon>
        <taxon>Pseudomonadota</taxon>
        <taxon>Betaproteobacteria</taxon>
        <taxon>Burkholderiales</taxon>
        <taxon>Alcaligenaceae</taxon>
        <taxon>Achromobacter</taxon>
    </lineage>
</organism>
<dbReference type="UniPathway" id="UPA00989"/>
<feature type="region of interest" description="Disordered" evidence="10">
    <location>
        <begin position="1"/>
        <end position="58"/>
    </location>
</feature>
<feature type="compositionally biased region" description="Polar residues" evidence="10">
    <location>
        <begin position="11"/>
        <end position="28"/>
    </location>
</feature>
<dbReference type="PANTHER" id="PTHR23417:SF14">
    <property type="entry name" value="PENTACOTRIPEPTIDE-REPEAT REGION OF PRORP DOMAIN-CONTAINING PROTEIN"/>
    <property type="match status" value="1"/>
</dbReference>
<evidence type="ECO:0000256" key="6">
    <source>
        <dbReference type="ARBA" id="ARBA00022694"/>
    </source>
</evidence>
<dbReference type="GO" id="GO:0008176">
    <property type="term" value="F:tRNA (guanine(46)-N7)-methyltransferase activity"/>
    <property type="evidence" value="ECO:0007669"/>
    <property type="project" value="UniProtKB-UniRule"/>
</dbReference>
<evidence type="ECO:0000256" key="4">
    <source>
        <dbReference type="ARBA" id="ARBA00022679"/>
    </source>
</evidence>
<evidence type="ECO:0000256" key="5">
    <source>
        <dbReference type="ARBA" id="ARBA00022691"/>
    </source>
</evidence>
<dbReference type="EMBL" id="CP014060">
    <property type="protein sequence ID" value="AMG38511.2"/>
    <property type="molecule type" value="Genomic_DNA"/>
</dbReference>
<dbReference type="AlphaFoldDB" id="A0A120LHW3"/>
<dbReference type="PANTHER" id="PTHR23417">
    <property type="entry name" value="3-DEOXY-D-MANNO-OCTULOSONIC-ACID TRANSFERASE/TRNA GUANINE-N 7 - -METHYLTRANSFERASE"/>
    <property type="match status" value="1"/>
</dbReference>
<feature type="binding site" evidence="9">
    <location>
        <position position="189"/>
    </location>
    <ligand>
        <name>substrate</name>
    </ligand>
</feature>
<dbReference type="Gene3D" id="3.40.50.150">
    <property type="entry name" value="Vaccinia Virus protein VP39"/>
    <property type="match status" value="1"/>
</dbReference>
<sequence length="278" mass="30087">MQPGGAATTIPPMTTNSSANPPVNTPATPGNPDAPASVSPQTEAALASTAHAPNSPGATHIRSFVHRRGHITQGQLAALEQLLGKWSIPYAAKRLDPAAAFGREAPTVLEIGFGMGETTEKIALARPGDNFLGVEVFNAGVGSLLRRIEDSSIPNLRIIQHDAVEVVRDMIAPDSLAGVHIYFPDPWPKKRHHKRRLVQPPFIALLASRIAPGGYIHCATDWEDYAVQMLDVLGNEPQLKNTSDGYAPRPDYRPLTKFETRGLRLGHGVWDLIFKRVA</sequence>
<evidence type="ECO:0000313" key="12">
    <source>
        <dbReference type="Proteomes" id="UP000060602"/>
    </source>
</evidence>
<evidence type="ECO:0000256" key="3">
    <source>
        <dbReference type="ARBA" id="ARBA00022603"/>
    </source>
</evidence>
<dbReference type="InterPro" id="IPR055361">
    <property type="entry name" value="tRNA_methyltr_TrmB_bact"/>
</dbReference>
<evidence type="ECO:0000256" key="1">
    <source>
        <dbReference type="ARBA" id="ARBA00000142"/>
    </source>
</evidence>
<keyword evidence="4 9" id="KW-0808">Transferase</keyword>
<gene>
    <name evidence="9" type="primary">trmB</name>
    <name evidence="11" type="ORF">AL504_22255</name>
</gene>
<feature type="binding site" evidence="9">
    <location>
        <position position="110"/>
    </location>
    <ligand>
        <name>S-adenosyl-L-methionine</name>
        <dbReference type="ChEBI" id="CHEBI:59789"/>
    </ligand>
</feature>
<comment type="similarity">
    <text evidence="8 9">Belongs to the class I-like SAM-binding methyltransferase superfamily. TrmB family.</text>
</comment>
<keyword evidence="5 9" id="KW-0949">S-adenosyl-L-methionine</keyword>
<comment type="catalytic activity">
    <reaction evidence="1 9">
        <text>guanosine(46) in tRNA + S-adenosyl-L-methionine = N(7)-methylguanosine(46) in tRNA + S-adenosyl-L-homocysteine</text>
        <dbReference type="Rhea" id="RHEA:42708"/>
        <dbReference type="Rhea" id="RHEA-COMP:10188"/>
        <dbReference type="Rhea" id="RHEA-COMP:10189"/>
        <dbReference type="ChEBI" id="CHEBI:57856"/>
        <dbReference type="ChEBI" id="CHEBI:59789"/>
        <dbReference type="ChEBI" id="CHEBI:74269"/>
        <dbReference type="ChEBI" id="CHEBI:74480"/>
        <dbReference type="EC" id="2.1.1.33"/>
    </reaction>
</comment>
<accession>A0A120LHW3</accession>
<dbReference type="GO" id="GO:0043527">
    <property type="term" value="C:tRNA methyltransferase complex"/>
    <property type="evidence" value="ECO:0007669"/>
    <property type="project" value="TreeGrafter"/>
</dbReference>
<comment type="caution">
    <text evidence="9">Lacks conserved residue(s) required for the propagation of feature annotation.</text>
</comment>
<comment type="function">
    <text evidence="2 9">Catalyzes the formation of N(7)-methylguanine at position 46 (m7G46) in tRNA.</text>
</comment>
<name>A0A120LHW3_ALCXX</name>
<feature type="binding site" evidence="9">
    <location>
        <position position="162"/>
    </location>
    <ligand>
        <name>S-adenosyl-L-methionine</name>
        <dbReference type="ChEBI" id="CHEBI:59789"/>
    </ligand>
</feature>
<keyword evidence="3 9" id="KW-0489">Methyltransferase</keyword>
<dbReference type="EC" id="2.1.1.33" evidence="9"/>
<evidence type="ECO:0000256" key="2">
    <source>
        <dbReference type="ARBA" id="ARBA00003015"/>
    </source>
</evidence>
<reference evidence="12" key="1">
    <citation type="submission" date="2015-12" db="EMBL/GenBank/DDBJ databases">
        <title>FDA dAtabase for Regulatory Grade micrObial Sequences (FDA-ARGOS): Supporting development and validation of Infectious Disease Dx tests.</title>
        <authorList>
            <person name="Case J."/>
            <person name="Tallon L."/>
            <person name="Sadzewicz L."/>
            <person name="Sengamalay N."/>
            <person name="Ott S."/>
            <person name="Godinez A."/>
            <person name="Nagaraj S."/>
            <person name="Nadendla S."/>
            <person name="Sichtig H."/>
        </authorList>
    </citation>
    <scope>NUCLEOTIDE SEQUENCE [LARGE SCALE GENOMIC DNA]</scope>
    <source>
        <strain evidence="12">FDAARGOS_147</strain>
    </source>
</reference>
<dbReference type="Pfam" id="PF02390">
    <property type="entry name" value="Methyltransf_4"/>
    <property type="match status" value="1"/>
</dbReference>
<feature type="binding site" evidence="9">
    <location>
        <position position="185"/>
    </location>
    <ligand>
        <name>S-adenosyl-L-methionine</name>
        <dbReference type="ChEBI" id="CHEBI:59789"/>
    </ligand>
</feature>